<feature type="chain" id="PRO_5021362749" description="Expansin-like EG45 domain-containing protein" evidence="1">
    <location>
        <begin position="19"/>
        <end position="161"/>
    </location>
</feature>
<evidence type="ECO:0000256" key="1">
    <source>
        <dbReference type="SAM" id="SignalP"/>
    </source>
</evidence>
<keyword evidence="3" id="KW-1185">Reference proteome</keyword>
<name>A0A4Z0YX97_9PEZI</name>
<sequence>MRANILLTALAGASSASASVMRIAADSMEYDWAVTGWSAGCARAGCYYDFNITGAENLTQSPATPAFKAYCSGYYEGAPYTLCERLDEEDTDATVVAKLLPSNITANGSRYAVIQVSLEYTDLETPTTWWNFTGHASSIYNQFVAPLQSFTITPSEIIGVA</sequence>
<dbReference type="Proteomes" id="UP000297716">
    <property type="component" value="Unassembled WGS sequence"/>
</dbReference>
<evidence type="ECO:0008006" key="4">
    <source>
        <dbReference type="Google" id="ProtNLM"/>
    </source>
</evidence>
<feature type="signal peptide" evidence="1">
    <location>
        <begin position="1"/>
        <end position="18"/>
    </location>
</feature>
<evidence type="ECO:0000313" key="3">
    <source>
        <dbReference type="Proteomes" id="UP000297716"/>
    </source>
</evidence>
<keyword evidence="1" id="KW-0732">Signal</keyword>
<proteinExistence type="predicted"/>
<dbReference type="OrthoDB" id="3508922at2759"/>
<dbReference type="EMBL" id="SKBN01000001">
    <property type="protein sequence ID" value="TGJ88714.1"/>
    <property type="molecule type" value="Genomic_DNA"/>
</dbReference>
<reference evidence="2 3" key="1">
    <citation type="submission" date="2019-03" db="EMBL/GenBank/DDBJ databases">
        <title>Draft genome sequence of Xylaria hypoxylon DSM 108379, a ubiquitous saprotrophic-parasitic fungi on hardwood.</title>
        <authorList>
            <person name="Buettner E."/>
            <person name="Leonhardt S."/>
            <person name="Gebauer A.M."/>
            <person name="Liers C."/>
            <person name="Hofrichter M."/>
            <person name="Kellner H."/>
        </authorList>
    </citation>
    <scope>NUCLEOTIDE SEQUENCE [LARGE SCALE GENOMIC DNA]</scope>
    <source>
        <strain evidence="2 3">DSM 108379</strain>
    </source>
</reference>
<accession>A0A4Z0YX97</accession>
<organism evidence="2 3">
    <name type="scientific">Xylaria hypoxylon</name>
    <dbReference type="NCBI Taxonomy" id="37992"/>
    <lineage>
        <taxon>Eukaryota</taxon>
        <taxon>Fungi</taxon>
        <taxon>Dikarya</taxon>
        <taxon>Ascomycota</taxon>
        <taxon>Pezizomycotina</taxon>
        <taxon>Sordariomycetes</taxon>
        <taxon>Xylariomycetidae</taxon>
        <taxon>Xylariales</taxon>
        <taxon>Xylariaceae</taxon>
        <taxon>Xylaria</taxon>
    </lineage>
</organism>
<comment type="caution">
    <text evidence="2">The sequence shown here is derived from an EMBL/GenBank/DDBJ whole genome shotgun (WGS) entry which is preliminary data.</text>
</comment>
<dbReference type="AlphaFoldDB" id="A0A4Z0YX97"/>
<evidence type="ECO:0000313" key="2">
    <source>
        <dbReference type="EMBL" id="TGJ88714.1"/>
    </source>
</evidence>
<gene>
    <name evidence="2" type="ORF">E0Z10_g31</name>
</gene>
<protein>
    <recommendedName>
        <fullName evidence="4">Expansin-like EG45 domain-containing protein</fullName>
    </recommendedName>
</protein>